<reference evidence="1" key="1">
    <citation type="submission" date="2021-02" db="EMBL/GenBank/DDBJ databases">
        <authorList>
            <person name="Nieuwenhuis M."/>
            <person name="Van De Peppel L.J.J."/>
        </authorList>
    </citation>
    <scope>NUCLEOTIDE SEQUENCE</scope>
    <source>
        <strain evidence="1">D49</strain>
    </source>
</reference>
<organism evidence="1 2">
    <name type="scientific">Sphagnurus paluster</name>
    <dbReference type="NCBI Taxonomy" id="117069"/>
    <lineage>
        <taxon>Eukaryota</taxon>
        <taxon>Fungi</taxon>
        <taxon>Dikarya</taxon>
        <taxon>Basidiomycota</taxon>
        <taxon>Agaricomycotina</taxon>
        <taxon>Agaricomycetes</taxon>
        <taxon>Agaricomycetidae</taxon>
        <taxon>Agaricales</taxon>
        <taxon>Tricholomatineae</taxon>
        <taxon>Lyophyllaceae</taxon>
        <taxon>Sphagnurus</taxon>
    </lineage>
</organism>
<evidence type="ECO:0000313" key="1">
    <source>
        <dbReference type="EMBL" id="KAG5651499.1"/>
    </source>
</evidence>
<dbReference type="SUPFAM" id="SSF54909">
    <property type="entry name" value="Dimeric alpha+beta barrel"/>
    <property type="match status" value="1"/>
</dbReference>
<sequence>MNMNTYLDSEPPKGLILVYSDPGVNVLEEEYHDWYDNEHIPPRLEVPGVLSSFRYRAMDSQSPAWLALYDITSLEVAQTPKYKSLGSKGSQREKKIMADLASINRRVYDQVLSHMHPDAKVESLPGRYVFADHTKVKRGDQEDFNQWYNAEQMSFLAKIPGWLRGRRYELLESVSRGIKIEPNIDEEPYVEYLALHEFELENFLRLQEYKSAIETPWAERAMKLVAYRQLRLFERYKIFRKP</sequence>
<dbReference type="AlphaFoldDB" id="A0A9P7GKL0"/>
<comment type="caution">
    <text evidence="1">The sequence shown here is derived from an EMBL/GenBank/DDBJ whole genome shotgun (WGS) entry which is preliminary data.</text>
</comment>
<name>A0A9P7GKL0_9AGAR</name>
<dbReference type="InterPro" id="IPR011008">
    <property type="entry name" value="Dimeric_a/b-barrel"/>
</dbReference>
<dbReference type="OrthoDB" id="2851338at2759"/>
<accession>A0A9P7GKL0</accession>
<dbReference type="Proteomes" id="UP000717328">
    <property type="component" value="Unassembled WGS sequence"/>
</dbReference>
<keyword evidence="2" id="KW-1185">Reference proteome</keyword>
<reference evidence="1" key="2">
    <citation type="submission" date="2021-10" db="EMBL/GenBank/DDBJ databases">
        <title>Phylogenomics reveals ancestral predisposition of the termite-cultivated fungus Termitomyces towards a domesticated lifestyle.</title>
        <authorList>
            <person name="Auxier B."/>
            <person name="Grum-Grzhimaylo A."/>
            <person name="Cardenas M.E."/>
            <person name="Lodge J.D."/>
            <person name="Laessoe T."/>
            <person name="Pedersen O."/>
            <person name="Smith M.E."/>
            <person name="Kuyper T.W."/>
            <person name="Franco-Molano E.A."/>
            <person name="Baroni T.J."/>
            <person name="Aanen D.K."/>
        </authorList>
    </citation>
    <scope>NUCLEOTIDE SEQUENCE</scope>
    <source>
        <strain evidence="1">D49</strain>
    </source>
</reference>
<gene>
    <name evidence="1" type="ORF">H0H81_008471</name>
</gene>
<dbReference type="EMBL" id="JABCKI010000235">
    <property type="protein sequence ID" value="KAG5651499.1"/>
    <property type="molecule type" value="Genomic_DNA"/>
</dbReference>
<proteinExistence type="predicted"/>
<protein>
    <submittedName>
        <fullName evidence="1">Uncharacterized protein</fullName>
    </submittedName>
</protein>
<evidence type="ECO:0000313" key="2">
    <source>
        <dbReference type="Proteomes" id="UP000717328"/>
    </source>
</evidence>